<dbReference type="OrthoDB" id="1629610at2"/>
<feature type="transmembrane region" description="Helical" evidence="1">
    <location>
        <begin position="12"/>
        <end position="36"/>
    </location>
</feature>
<dbReference type="Proteomes" id="UP000004923">
    <property type="component" value="Unassembled WGS sequence"/>
</dbReference>
<comment type="caution">
    <text evidence="2">The sequence shown here is derived from an EMBL/GenBank/DDBJ whole genome shotgun (WGS) entry which is preliminary data.</text>
</comment>
<name>E8LEU8_9FIRM</name>
<sequence>MGSVTTNPWLISIINMTIVFGVLIALGVLMSMIQLVDPTRNKH</sequence>
<keyword evidence="1" id="KW-0472">Membrane</keyword>
<gene>
    <name evidence="2" type="ORF">HMPREF9443_01382</name>
</gene>
<dbReference type="HOGENOM" id="CLU_218760_0_0_9"/>
<keyword evidence="1" id="KW-0812">Transmembrane</keyword>
<dbReference type="AlphaFoldDB" id="E8LEU8"/>
<dbReference type="EMBL" id="AEVN01000060">
    <property type="protein sequence ID" value="EFY04649.1"/>
    <property type="molecule type" value="Genomic_DNA"/>
</dbReference>
<proteinExistence type="predicted"/>
<keyword evidence="3" id="KW-1185">Reference proteome</keyword>
<accession>E8LEU8</accession>
<protein>
    <submittedName>
        <fullName evidence="2">Putative Glutaconyl-CoA decarboxylase subunit delta</fullName>
    </submittedName>
</protein>
<keyword evidence="1" id="KW-1133">Transmembrane helix</keyword>
<organism evidence="2 3">
    <name type="scientific">Phascolarctobacterium succinatutens YIT 12067</name>
    <dbReference type="NCBI Taxonomy" id="626939"/>
    <lineage>
        <taxon>Bacteria</taxon>
        <taxon>Bacillati</taxon>
        <taxon>Bacillota</taxon>
        <taxon>Negativicutes</taxon>
        <taxon>Acidaminococcales</taxon>
        <taxon>Acidaminococcaceae</taxon>
        <taxon>Phascolarctobacterium</taxon>
    </lineage>
</organism>
<evidence type="ECO:0000313" key="3">
    <source>
        <dbReference type="Proteomes" id="UP000004923"/>
    </source>
</evidence>
<evidence type="ECO:0000256" key="1">
    <source>
        <dbReference type="SAM" id="Phobius"/>
    </source>
</evidence>
<evidence type="ECO:0000313" key="2">
    <source>
        <dbReference type="EMBL" id="EFY04649.1"/>
    </source>
</evidence>
<reference evidence="2 3" key="1">
    <citation type="submission" date="2011-01" db="EMBL/GenBank/DDBJ databases">
        <authorList>
            <person name="Weinstock G."/>
            <person name="Sodergren E."/>
            <person name="Clifton S."/>
            <person name="Fulton L."/>
            <person name="Fulton B."/>
            <person name="Courtney L."/>
            <person name="Fronick C."/>
            <person name="Harrison M."/>
            <person name="Strong C."/>
            <person name="Farmer C."/>
            <person name="Delahaunty K."/>
            <person name="Markovic C."/>
            <person name="Hall O."/>
            <person name="Minx P."/>
            <person name="Tomlinson C."/>
            <person name="Mitreva M."/>
            <person name="Hou S."/>
            <person name="Chen J."/>
            <person name="Wollam A."/>
            <person name="Pepin K.H."/>
            <person name="Johnson M."/>
            <person name="Bhonagiri V."/>
            <person name="Zhang X."/>
            <person name="Suruliraj S."/>
            <person name="Warren W."/>
            <person name="Chinwalla A."/>
            <person name="Mardis E.R."/>
            <person name="Wilson R.K."/>
        </authorList>
    </citation>
    <scope>NUCLEOTIDE SEQUENCE [LARGE SCALE GENOMIC DNA]</scope>
    <source>
        <strain evidence="2 3">YIT 12067</strain>
    </source>
</reference>